<evidence type="ECO:0000313" key="2">
    <source>
        <dbReference type="Proteomes" id="UP000606935"/>
    </source>
</evidence>
<keyword evidence="2" id="KW-1185">Reference proteome</keyword>
<name>A0A918DJ56_9ALTE</name>
<dbReference type="AlphaFoldDB" id="A0A918DJ56"/>
<gene>
    <name evidence="1" type="ORF">GCM10010982_15640</name>
</gene>
<sequence length="133" mass="15161">MAIHSYDEELDVLFSEAKGVADPGDILSLYNKLHCLTSRHHCQQVLIDLRQLQLSYDSANVLSILDSIEPLLCNLQIARIVNPTDARQQFIQAYAEQRNLPIRNFYHYQDGLNWLTGTSEEADQAPSLEEMLS</sequence>
<reference evidence="1" key="1">
    <citation type="journal article" date="2014" name="Int. J. Syst. Evol. Microbiol.">
        <title>Complete genome sequence of Corynebacterium casei LMG S-19264T (=DSM 44701T), isolated from a smear-ripened cheese.</title>
        <authorList>
            <consortium name="US DOE Joint Genome Institute (JGI-PGF)"/>
            <person name="Walter F."/>
            <person name="Albersmeier A."/>
            <person name="Kalinowski J."/>
            <person name="Ruckert C."/>
        </authorList>
    </citation>
    <scope>NUCLEOTIDE SEQUENCE</scope>
    <source>
        <strain evidence="1">CGMCC 1.7086</strain>
    </source>
</reference>
<comment type="caution">
    <text evidence="1">The sequence shown here is derived from an EMBL/GenBank/DDBJ whole genome shotgun (WGS) entry which is preliminary data.</text>
</comment>
<protein>
    <submittedName>
        <fullName evidence="1">Uncharacterized protein</fullName>
    </submittedName>
</protein>
<dbReference type="EMBL" id="BMLS01000002">
    <property type="protein sequence ID" value="GGO67925.1"/>
    <property type="molecule type" value="Genomic_DNA"/>
</dbReference>
<dbReference type="Proteomes" id="UP000606935">
    <property type="component" value="Unassembled WGS sequence"/>
</dbReference>
<proteinExistence type="predicted"/>
<accession>A0A918DJ56</accession>
<organism evidence="1 2">
    <name type="scientific">Bowmanella pacifica</name>
    <dbReference type="NCBI Taxonomy" id="502051"/>
    <lineage>
        <taxon>Bacteria</taxon>
        <taxon>Pseudomonadati</taxon>
        <taxon>Pseudomonadota</taxon>
        <taxon>Gammaproteobacteria</taxon>
        <taxon>Alteromonadales</taxon>
        <taxon>Alteromonadaceae</taxon>
        <taxon>Bowmanella</taxon>
    </lineage>
</organism>
<evidence type="ECO:0000313" key="1">
    <source>
        <dbReference type="EMBL" id="GGO67925.1"/>
    </source>
</evidence>
<reference evidence="1" key="2">
    <citation type="submission" date="2020-09" db="EMBL/GenBank/DDBJ databases">
        <authorList>
            <person name="Sun Q."/>
            <person name="Zhou Y."/>
        </authorList>
    </citation>
    <scope>NUCLEOTIDE SEQUENCE</scope>
    <source>
        <strain evidence="1">CGMCC 1.7086</strain>
    </source>
</reference>